<dbReference type="PANTHER" id="PTHR18901">
    <property type="entry name" value="2-DEOXYGLUCOSE-6-PHOSPHATE PHOSPHATASE 2"/>
    <property type="match status" value="1"/>
</dbReference>
<dbReference type="InterPro" id="IPR023214">
    <property type="entry name" value="HAD_sf"/>
</dbReference>
<reference evidence="1" key="1">
    <citation type="submission" date="2020-10" db="EMBL/GenBank/DDBJ databases">
        <authorList>
            <person name="Gilroy R."/>
        </authorList>
    </citation>
    <scope>NUCLEOTIDE SEQUENCE</scope>
    <source>
        <strain evidence="1">F6-4510</strain>
    </source>
</reference>
<dbReference type="EMBL" id="JADIMX010000069">
    <property type="protein sequence ID" value="MBO8434399.1"/>
    <property type="molecule type" value="Genomic_DNA"/>
</dbReference>
<protein>
    <submittedName>
        <fullName evidence="1">HAD family phosphatase</fullName>
    </submittedName>
</protein>
<evidence type="ECO:0000313" key="2">
    <source>
        <dbReference type="Proteomes" id="UP000823611"/>
    </source>
</evidence>
<dbReference type="InterPro" id="IPR006439">
    <property type="entry name" value="HAD-SF_hydro_IA"/>
</dbReference>
<dbReference type="SUPFAM" id="SSF56784">
    <property type="entry name" value="HAD-like"/>
    <property type="match status" value="1"/>
</dbReference>
<dbReference type="SFLD" id="SFLDG01129">
    <property type="entry name" value="C1.5:_HAD__Beta-PGM__Phosphata"/>
    <property type="match status" value="1"/>
</dbReference>
<sequence length="211" mass="24312">MKAVIFDLDGTLIDSMYVWAKADREFLSRFSIVPDDEYNRVISTLTFTEGVSYIKNRYNINMSLEDIKKELYNLAYNEYAYNIGLKSGVMEFLKGLRENNIKMGIATSCISDMCFSVLKRIGIYDYFDAIVFSEDIGVNKNFPDIYVETARRMGENIENCIVFEDVPHAVIGAKKSGAYVVGVYDEFSKDKKEEMLNICDRYIYSFDEISL</sequence>
<proteinExistence type="predicted"/>
<dbReference type="InterPro" id="IPR023198">
    <property type="entry name" value="PGP-like_dom2"/>
</dbReference>
<dbReference type="PANTHER" id="PTHR18901:SF38">
    <property type="entry name" value="PSEUDOURIDINE-5'-PHOSPHATASE"/>
    <property type="match status" value="1"/>
</dbReference>
<dbReference type="Gene3D" id="1.10.150.240">
    <property type="entry name" value="Putative phosphatase, domain 2"/>
    <property type="match status" value="1"/>
</dbReference>
<dbReference type="NCBIfam" id="TIGR01509">
    <property type="entry name" value="HAD-SF-IA-v3"/>
    <property type="match status" value="1"/>
</dbReference>
<gene>
    <name evidence="1" type="ORF">IAC55_03645</name>
</gene>
<reference evidence="1" key="2">
    <citation type="journal article" date="2021" name="PeerJ">
        <title>Extensive microbial diversity within the chicken gut microbiome revealed by metagenomics and culture.</title>
        <authorList>
            <person name="Gilroy R."/>
            <person name="Ravi A."/>
            <person name="Getino M."/>
            <person name="Pursley I."/>
            <person name="Horton D.L."/>
            <person name="Alikhan N.F."/>
            <person name="Baker D."/>
            <person name="Gharbi K."/>
            <person name="Hall N."/>
            <person name="Watson M."/>
            <person name="Adriaenssens E.M."/>
            <person name="Foster-Nyarko E."/>
            <person name="Jarju S."/>
            <person name="Secka A."/>
            <person name="Antonio M."/>
            <person name="Oren A."/>
            <person name="Chaudhuri R.R."/>
            <person name="La Ragione R."/>
            <person name="Hildebrand F."/>
            <person name="Pallen M.J."/>
        </authorList>
    </citation>
    <scope>NUCLEOTIDE SEQUENCE</scope>
    <source>
        <strain evidence="1">F6-4510</strain>
    </source>
</reference>
<dbReference type="Proteomes" id="UP000823611">
    <property type="component" value="Unassembled WGS sequence"/>
</dbReference>
<dbReference type="InterPro" id="IPR036412">
    <property type="entry name" value="HAD-like_sf"/>
</dbReference>
<dbReference type="InterPro" id="IPR041492">
    <property type="entry name" value="HAD_2"/>
</dbReference>
<evidence type="ECO:0000313" key="1">
    <source>
        <dbReference type="EMBL" id="MBO8434399.1"/>
    </source>
</evidence>
<name>A0A9D9DZS8_9FIRM</name>
<comment type="caution">
    <text evidence="1">The sequence shown here is derived from an EMBL/GenBank/DDBJ whole genome shotgun (WGS) entry which is preliminary data.</text>
</comment>
<dbReference type="SFLD" id="SFLDS00003">
    <property type="entry name" value="Haloacid_Dehalogenase"/>
    <property type="match status" value="1"/>
</dbReference>
<dbReference type="Gene3D" id="3.40.50.1000">
    <property type="entry name" value="HAD superfamily/HAD-like"/>
    <property type="match status" value="1"/>
</dbReference>
<accession>A0A9D9DZS8</accession>
<organism evidence="1 2">
    <name type="scientific">Candidatus Fimicola merdigallinarum</name>
    <dbReference type="NCBI Taxonomy" id="2840819"/>
    <lineage>
        <taxon>Bacteria</taxon>
        <taxon>Bacillati</taxon>
        <taxon>Bacillota</taxon>
        <taxon>Clostridia</taxon>
        <taxon>Lachnospirales</taxon>
        <taxon>Lachnospiraceae</taxon>
        <taxon>Lachnospiraceae incertae sedis</taxon>
        <taxon>Candidatus Fimicola</taxon>
    </lineage>
</organism>
<dbReference type="AlphaFoldDB" id="A0A9D9DZS8"/>
<dbReference type="Pfam" id="PF13419">
    <property type="entry name" value="HAD_2"/>
    <property type="match status" value="1"/>
</dbReference>
<dbReference type="GO" id="GO:0016791">
    <property type="term" value="F:phosphatase activity"/>
    <property type="evidence" value="ECO:0007669"/>
    <property type="project" value="TreeGrafter"/>
</dbReference>
<dbReference type="CDD" id="cd07505">
    <property type="entry name" value="HAD_BPGM-like"/>
    <property type="match status" value="1"/>
</dbReference>